<evidence type="ECO:0000313" key="2">
    <source>
        <dbReference type="EMBL" id="MBB4099753.1"/>
    </source>
</evidence>
<keyword evidence="1" id="KW-0812">Transmembrane</keyword>
<proteinExistence type="predicted"/>
<dbReference type="AlphaFoldDB" id="A0A7W6JUF5"/>
<evidence type="ECO:0000256" key="1">
    <source>
        <dbReference type="SAM" id="Phobius"/>
    </source>
</evidence>
<gene>
    <name evidence="2" type="ORF">GGR46_003325</name>
</gene>
<organism evidence="2 3">
    <name type="scientific">Sphingomonas kyeonggiensis</name>
    <dbReference type="NCBI Taxonomy" id="1268553"/>
    <lineage>
        <taxon>Bacteria</taxon>
        <taxon>Pseudomonadati</taxon>
        <taxon>Pseudomonadota</taxon>
        <taxon>Alphaproteobacteria</taxon>
        <taxon>Sphingomonadales</taxon>
        <taxon>Sphingomonadaceae</taxon>
        <taxon>Sphingomonas</taxon>
    </lineage>
</organism>
<keyword evidence="1" id="KW-0472">Membrane</keyword>
<keyword evidence="3" id="KW-1185">Reference proteome</keyword>
<keyword evidence="1" id="KW-1133">Transmembrane helix</keyword>
<comment type="caution">
    <text evidence="2">The sequence shown here is derived from an EMBL/GenBank/DDBJ whole genome shotgun (WGS) entry which is preliminary data.</text>
</comment>
<reference evidence="2 3" key="1">
    <citation type="submission" date="2020-08" db="EMBL/GenBank/DDBJ databases">
        <title>Genomic Encyclopedia of Type Strains, Phase IV (KMG-IV): sequencing the most valuable type-strain genomes for metagenomic binning, comparative biology and taxonomic classification.</title>
        <authorList>
            <person name="Goeker M."/>
        </authorList>
    </citation>
    <scope>NUCLEOTIDE SEQUENCE [LARGE SCALE GENOMIC DNA]</scope>
    <source>
        <strain evidence="2 3">DSM 101806</strain>
    </source>
</reference>
<sequence>MAVRISSFQHSVAVIGAVVLSYGILLFSSSAFPVA</sequence>
<feature type="transmembrane region" description="Helical" evidence="1">
    <location>
        <begin position="12"/>
        <end position="32"/>
    </location>
</feature>
<name>A0A7W6JUF5_9SPHN</name>
<dbReference type="EMBL" id="JACIEH010000003">
    <property type="protein sequence ID" value="MBB4099753.1"/>
    <property type="molecule type" value="Genomic_DNA"/>
</dbReference>
<evidence type="ECO:0000313" key="3">
    <source>
        <dbReference type="Proteomes" id="UP000557392"/>
    </source>
</evidence>
<protein>
    <submittedName>
        <fullName evidence="2">Uncharacterized protein</fullName>
    </submittedName>
</protein>
<dbReference type="Proteomes" id="UP000557392">
    <property type="component" value="Unassembled WGS sequence"/>
</dbReference>
<accession>A0A7W6JUF5</accession>